<gene>
    <name evidence="2" type="ORF">J2S06_002149</name>
</gene>
<dbReference type="Proteomes" id="UP001225646">
    <property type="component" value="Unassembled WGS sequence"/>
</dbReference>
<dbReference type="PANTHER" id="PTHR40031:SF1">
    <property type="entry name" value="MEMBRANE-BOUND METAL-DEPENDENT HYDROLASE"/>
    <property type="match status" value="1"/>
</dbReference>
<keyword evidence="3" id="KW-1185">Reference proteome</keyword>
<keyword evidence="1" id="KW-0812">Transmembrane</keyword>
<evidence type="ECO:0000313" key="3">
    <source>
        <dbReference type="Proteomes" id="UP001225646"/>
    </source>
</evidence>
<dbReference type="Pfam" id="PF04307">
    <property type="entry name" value="YdjM"/>
    <property type="match status" value="1"/>
</dbReference>
<protein>
    <submittedName>
        <fullName evidence="2">Inner membrane protein</fullName>
    </submittedName>
</protein>
<keyword evidence="1" id="KW-0472">Membrane</keyword>
<dbReference type="InterPro" id="IPR053170">
    <property type="entry name" value="Transcription_regulator"/>
</dbReference>
<name>A0ABT9VQ09_9BACI</name>
<dbReference type="PANTHER" id="PTHR40031">
    <property type="entry name" value="HYPOTHETICAL MEMBRANE SPANNING PROTEIN"/>
    <property type="match status" value="1"/>
</dbReference>
<sequence>MDTGTHVVMGIALGGIATLDPYVGGHLITSEAIMVSTVVGSQAPDIDTFLKLKNNAVYIRNHRGWTHSIPAIILWSLLITFSINFFIPESNLFHLWLWTLIAVFLHVFVDIFNGYGTQALRPFSKKWLALGTINTFDPFIFIMHIVGIIIWMIGYDPGFTFLTIYLILFAYYVVRLFMQRKIIKKVHEKIDKVEQIVFNPTIQFHKWVIVVKTKNEFYVAHAIRGDIDILDRFERKPLPNNELMEAAKKDHNIDAFLSFSPIYRWEIAEYDDFVEVRFTDLRYRSKKYYPFVAVCHLDHDQQIIRSYTGWIFSEKSLRKKLDLI</sequence>
<dbReference type="InterPro" id="IPR007404">
    <property type="entry name" value="YdjM-like"/>
</dbReference>
<feature type="transmembrane region" description="Helical" evidence="1">
    <location>
        <begin position="69"/>
        <end position="87"/>
    </location>
</feature>
<comment type="caution">
    <text evidence="2">The sequence shown here is derived from an EMBL/GenBank/DDBJ whole genome shotgun (WGS) entry which is preliminary data.</text>
</comment>
<feature type="transmembrane region" description="Helical" evidence="1">
    <location>
        <begin position="127"/>
        <end position="153"/>
    </location>
</feature>
<evidence type="ECO:0000256" key="1">
    <source>
        <dbReference type="SAM" id="Phobius"/>
    </source>
</evidence>
<reference evidence="2 3" key="1">
    <citation type="submission" date="2023-07" db="EMBL/GenBank/DDBJ databases">
        <title>Genomic Encyclopedia of Type Strains, Phase IV (KMG-IV): sequencing the most valuable type-strain genomes for metagenomic binning, comparative biology and taxonomic classification.</title>
        <authorList>
            <person name="Goeker M."/>
        </authorList>
    </citation>
    <scope>NUCLEOTIDE SEQUENCE [LARGE SCALE GENOMIC DNA]</scope>
    <source>
        <strain evidence="2 3">DSM 19092</strain>
    </source>
</reference>
<keyword evidence="1" id="KW-1133">Transmembrane helix</keyword>
<dbReference type="RefSeq" id="WP_419152275.1">
    <property type="nucleotide sequence ID" value="NZ_JAUSTR010000009.1"/>
</dbReference>
<organism evidence="2 3">
    <name type="scientific">Aeribacillus alveayuensis</name>
    <dbReference type="NCBI Taxonomy" id="279215"/>
    <lineage>
        <taxon>Bacteria</taxon>
        <taxon>Bacillati</taxon>
        <taxon>Bacillota</taxon>
        <taxon>Bacilli</taxon>
        <taxon>Bacillales</taxon>
        <taxon>Bacillaceae</taxon>
        <taxon>Aeribacillus</taxon>
    </lineage>
</organism>
<proteinExistence type="predicted"/>
<accession>A0ABT9VQ09</accession>
<feature type="transmembrane region" description="Helical" evidence="1">
    <location>
        <begin position="159"/>
        <end position="178"/>
    </location>
</feature>
<evidence type="ECO:0000313" key="2">
    <source>
        <dbReference type="EMBL" id="MDQ0163072.1"/>
    </source>
</evidence>
<feature type="transmembrane region" description="Helical" evidence="1">
    <location>
        <begin position="93"/>
        <end position="115"/>
    </location>
</feature>
<dbReference type="EMBL" id="JAUSTR010000009">
    <property type="protein sequence ID" value="MDQ0163072.1"/>
    <property type="molecule type" value="Genomic_DNA"/>
</dbReference>